<comment type="caution">
    <text evidence="2">The sequence shown here is derived from an EMBL/GenBank/DDBJ whole genome shotgun (WGS) entry which is preliminary data.</text>
</comment>
<feature type="chain" id="PRO_5012397556" description="Cytochrome c domain-containing protein" evidence="1">
    <location>
        <begin position="23"/>
        <end position="167"/>
    </location>
</feature>
<dbReference type="SUPFAM" id="SSF46626">
    <property type="entry name" value="Cytochrome c"/>
    <property type="match status" value="1"/>
</dbReference>
<organism evidence="2 3">
    <name type="scientific">Pacificimonas flava</name>
    <dbReference type="NCBI Taxonomy" id="1234595"/>
    <lineage>
        <taxon>Bacteria</taxon>
        <taxon>Pseudomonadati</taxon>
        <taxon>Pseudomonadota</taxon>
        <taxon>Alphaproteobacteria</taxon>
        <taxon>Sphingomonadales</taxon>
        <taxon>Sphingosinicellaceae</taxon>
        <taxon>Pacificimonas</taxon>
    </lineage>
</organism>
<keyword evidence="3" id="KW-1185">Reference proteome</keyword>
<reference evidence="3" key="1">
    <citation type="submission" date="2017-05" db="EMBL/GenBank/DDBJ databases">
        <authorList>
            <person name="Lin X."/>
        </authorList>
    </citation>
    <scope>NUCLEOTIDE SEQUENCE [LARGE SCALE GENOMIC DNA]</scope>
    <source>
        <strain evidence="3">JLT2012</strain>
    </source>
</reference>
<accession>A0A219B1A6</accession>
<evidence type="ECO:0000313" key="3">
    <source>
        <dbReference type="Proteomes" id="UP000198462"/>
    </source>
</evidence>
<sequence length="167" mass="17648">MKTRTAIVSLAALLATVPGVMAVKAKDPTVSGAPVFGPAQTQFVLRCGGCHGTLGVSPPHSVPVLRGSAGWFLCTAAGRDYIARLPNVVRVPLSDEDLAEVLNFVAFELGEGSVPAGAERFTAEEVARQRTRPLGDEPLIAYRDKVVSEMVDRCDAPEQLLVYGSAD</sequence>
<proteinExistence type="predicted"/>
<dbReference type="GO" id="GO:0020037">
    <property type="term" value="F:heme binding"/>
    <property type="evidence" value="ECO:0007669"/>
    <property type="project" value="InterPro"/>
</dbReference>
<evidence type="ECO:0000313" key="2">
    <source>
        <dbReference type="EMBL" id="OWV31913.1"/>
    </source>
</evidence>
<feature type="signal peptide" evidence="1">
    <location>
        <begin position="1"/>
        <end position="22"/>
    </location>
</feature>
<dbReference type="RefSeq" id="WP_088713707.1">
    <property type="nucleotide sequence ID" value="NZ_NFZT01000007.1"/>
</dbReference>
<evidence type="ECO:0000256" key="1">
    <source>
        <dbReference type="SAM" id="SignalP"/>
    </source>
</evidence>
<dbReference type="Proteomes" id="UP000198462">
    <property type="component" value="Unassembled WGS sequence"/>
</dbReference>
<dbReference type="InterPro" id="IPR036909">
    <property type="entry name" value="Cyt_c-like_dom_sf"/>
</dbReference>
<dbReference type="EMBL" id="NFZT01000007">
    <property type="protein sequence ID" value="OWV31913.1"/>
    <property type="molecule type" value="Genomic_DNA"/>
</dbReference>
<dbReference type="OrthoDB" id="9811281at2"/>
<gene>
    <name evidence="2" type="ORF">B5C34_15570</name>
</gene>
<protein>
    <recommendedName>
        <fullName evidence="4">Cytochrome c domain-containing protein</fullName>
    </recommendedName>
</protein>
<keyword evidence="1" id="KW-0732">Signal</keyword>
<name>A0A219B1A6_9SPHN</name>
<dbReference type="GO" id="GO:0009055">
    <property type="term" value="F:electron transfer activity"/>
    <property type="evidence" value="ECO:0007669"/>
    <property type="project" value="InterPro"/>
</dbReference>
<dbReference type="AlphaFoldDB" id="A0A219B1A6"/>
<evidence type="ECO:0008006" key="4">
    <source>
        <dbReference type="Google" id="ProtNLM"/>
    </source>
</evidence>
<dbReference type="Gene3D" id="1.10.760.10">
    <property type="entry name" value="Cytochrome c-like domain"/>
    <property type="match status" value="1"/>
</dbReference>